<reference evidence="5" key="1">
    <citation type="submission" date="2020-04" db="EMBL/GenBank/DDBJ databases">
        <authorList>
            <person name="Alioto T."/>
            <person name="Alioto T."/>
            <person name="Gomez Garrido J."/>
        </authorList>
    </citation>
    <scope>NUCLEOTIDE SEQUENCE</scope>
    <source>
        <strain evidence="5">A484AB</strain>
    </source>
</reference>
<dbReference type="InterPro" id="IPR038081">
    <property type="entry name" value="CalX-like_sf"/>
</dbReference>
<name>A0A6S7K048_PARCT</name>
<proteinExistence type="predicted"/>
<evidence type="ECO:0000256" key="4">
    <source>
        <dbReference type="ARBA" id="ARBA00023065"/>
    </source>
</evidence>
<dbReference type="InterPro" id="IPR051171">
    <property type="entry name" value="CaCA"/>
</dbReference>
<dbReference type="AlphaFoldDB" id="A0A6S7K048"/>
<evidence type="ECO:0000256" key="1">
    <source>
        <dbReference type="ARBA" id="ARBA00022729"/>
    </source>
</evidence>
<dbReference type="PANTHER" id="PTHR11878">
    <property type="entry name" value="SODIUM/CALCIUM EXCHANGER"/>
    <property type="match status" value="1"/>
</dbReference>
<dbReference type="SUPFAM" id="SSF141072">
    <property type="entry name" value="CalX-like"/>
    <property type="match status" value="1"/>
</dbReference>
<protein>
    <submittedName>
        <fullName evidence="5">Cellobiohydrolase A (1,4-beta-cellobiosidase A)</fullName>
    </submittedName>
</protein>
<dbReference type="GO" id="GO:0016020">
    <property type="term" value="C:membrane"/>
    <property type="evidence" value="ECO:0007669"/>
    <property type="project" value="InterPro"/>
</dbReference>
<evidence type="ECO:0000313" key="6">
    <source>
        <dbReference type="Proteomes" id="UP001152795"/>
    </source>
</evidence>
<dbReference type="Proteomes" id="UP001152795">
    <property type="component" value="Unassembled WGS sequence"/>
</dbReference>
<keyword evidence="1" id="KW-0732">Signal</keyword>
<gene>
    <name evidence="5" type="ORF">PACLA_8A031867</name>
</gene>
<evidence type="ECO:0000256" key="3">
    <source>
        <dbReference type="ARBA" id="ARBA00022837"/>
    </source>
</evidence>
<dbReference type="GO" id="GO:0030001">
    <property type="term" value="P:metal ion transport"/>
    <property type="evidence" value="ECO:0007669"/>
    <property type="project" value="TreeGrafter"/>
</dbReference>
<evidence type="ECO:0000256" key="2">
    <source>
        <dbReference type="ARBA" id="ARBA00022737"/>
    </source>
</evidence>
<organism evidence="5 6">
    <name type="scientific">Paramuricea clavata</name>
    <name type="common">Red gorgonian</name>
    <name type="synonym">Violescent sea-whip</name>
    <dbReference type="NCBI Taxonomy" id="317549"/>
    <lineage>
        <taxon>Eukaryota</taxon>
        <taxon>Metazoa</taxon>
        <taxon>Cnidaria</taxon>
        <taxon>Anthozoa</taxon>
        <taxon>Octocorallia</taxon>
        <taxon>Malacalcyonacea</taxon>
        <taxon>Plexauridae</taxon>
        <taxon>Paramuricea</taxon>
    </lineage>
</organism>
<keyword evidence="4" id="KW-0406">Ion transport</keyword>
<keyword evidence="6" id="KW-1185">Reference proteome</keyword>
<dbReference type="EMBL" id="CACRXK020024472">
    <property type="protein sequence ID" value="CAB4038686.1"/>
    <property type="molecule type" value="Genomic_DNA"/>
</dbReference>
<dbReference type="GO" id="GO:0007154">
    <property type="term" value="P:cell communication"/>
    <property type="evidence" value="ECO:0007669"/>
    <property type="project" value="InterPro"/>
</dbReference>
<dbReference type="OrthoDB" id="410592at2759"/>
<dbReference type="PANTHER" id="PTHR11878:SF65">
    <property type="entry name" value="NA_CA-EXCHANGE PROTEIN, ISOFORM G"/>
    <property type="match status" value="1"/>
</dbReference>
<keyword evidence="4" id="KW-0813">Transport</keyword>
<dbReference type="Pfam" id="PF03160">
    <property type="entry name" value="Calx-beta"/>
    <property type="match status" value="1"/>
</dbReference>
<dbReference type="Gene3D" id="2.60.40.2030">
    <property type="match status" value="1"/>
</dbReference>
<keyword evidence="3" id="KW-0106">Calcium</keyword>
<sequence>AIIGFTSQTYDVPEDQKAKITIGFTRGEATSPVTVRLETSPASASDKDFVSRTVNVTFNPGETGPKEVEFEIIDDPLVENTESFSVSVVSTSVSGVISGEPATVNILDNDGNYFPIACLLCCQYEP</sequence>
<comment type="caution">
    <text evidence="5">The sequence shown here is derived from an EMBL/GenBank/DDBJ whole genome shotgun (WGS) entry which is preliminary data.</text>
</comment>
<accession>A0A6S7K048</accession>
<feature type="non-terminal residue" evidence="5">
    <location>
        <position position="1"/>
    </location>
</feature>
<dbReference type="InterPro" id="IPR003644">
    <property type="entry name" value="Calx_beta"/>
</dbReference>
<dbReference type="SMART" id="SM00237">
    <property type="entry name" value="Calx_beta"/>
    <property type="match status" value="1"/>
</dbReference>
<keyword evidence="2" id="KW-0677">Repeat</keyword>
<evidence type="ECO:0000313" key="5">
    <source>
        <dbReference type="EMBL" id="CAB4038686.1"/>
    </source>
</evidence>